<feature type="transmembrane region" description="Helical" evidence="1">
    <location>
        <begin position="129"/>
        <end position="150"/>
    </location>
</feature>
<organism evidence="3 4">
    <name type="scientific">Spirosoma terrae</name>
    <dbReference type="NCBI Taxonomy" id="1968276"/>
    <lineage>
        <taxon>Bacteria</taxon>
        <taxon>Pseudomonadati</taxon>
        <taxon>Bacteroidota</taxon>
        <taxon>Cytophagia</taxon>
        <taxon>Cytophagales</taxon>
        <taxon>Cytophagaceae</taxon>
        <taxon>Spirosoma</taxon>
    </lineage>
</organism>
<feature type="transmembrane region" description="Helical" evidence="1">
    <location>
        <begin position="12"/>
        <end position="31"/>
    </location>
</feature>
<name>A0A6L9LDE6_9BACT</name>
<sequence>MSTYERNANWITGFLLLLEVGLAVMGVMRLSGPIPIHFNGSGEANRWGSPSTLLVLAFVDLALVGLLWIIKSVPTELMNFPGPRTPDNVAKQRRNIDQLLATIRVIVAALFLCIIGQIIWISLYHKQQIFPWPSFLFIALIFISTFIGLVRAYRLSVSR</sequence>
<accession>A0A6L9LDE6</accession>
<evidence type="ECO:0000313" key="4">
    <source>
        <dbReference type="Proteomes" id="UP000474175"/>
    </source>
</evidence>
<dbReference type="AlphaFoldDB" id="A0A6L9LDE6"/>
<keyword evidence="1" id="KW-0812">Transmembrane</keyword>
<gene>
    <name evidence="3" type="ORF">GK108_22225</name>
</gene>
<feature type="transmembrane region" description="Helical" evidence="1">
    <location>
        <begin position="101"/>
        <end position="123"/>
    </location>
</feature>
<feature type="domain" description="DUF1648" evidence="2">
    <location>
        <begin position="15"/>
        <end position="58"/>
    </location>
</feature>
<keyword evidence="4" id="KW-1185">Reference proteome</keyword>
<dbReference type="InterPro" id="IPR012867">
    <property type="entry name" value="DUF1648"/>
</dbReference>
<proteinExistence type="predicted"/>
<comment type="caution">
    <text evidence="3">The sequence shown here is derived from an EMBL/GenBank/DDBJ whole genome shotgun (WGS) entry which is preliminary data.</text>
</comment>
<keyword evidence="1" id="KW-0472">Membrane</keyword>
<reference evidence="3 4" key="1">
    <citation type="submission" date="2020-02" db="EMBL/GenBank/DDBJ databases">
        <title>Draft genome sequence of two Spirosoma agri KCTC 52727 and Spirosoma terrae KCTC 52035.</title>
        <authorList>
            <person name="Rojas J."/>
            <person name="Ambika Manirajan B."/>
            <person name="Suarez C."/>
            <person name="Ratering S."/>
            <person name="Schnell S."/>
        </authorList>
    </citation>
    <scope>NUCLEOTIDE SEQUENCE [LARGE SCALE GENOMIC DNA]</scope>
    <source>
        <strain evidence="3 4">KCTC 52035</strain>
    </source>
</reference>
<dbReference type="Proteomes" id="UP000474175">
    <property type="component" value="Unassembled WGS sequence"/>
</dbReference>
<keyword evidence="1" id="KW-1133">Transmembrane helix</keyword>
<dbReference type="EMBL" id="JAAFZH010000012">
    <property type="protein sequence ID" value="NDU97617.1"/>
    <property type="molecule type" value="Genomic_DNA"/>
</dbReference>
<dbReference type="RefSeq" id="WP_163953256.1">
    <property type="nucleotide sequence ID" value="NZ_JAAFZH010000012.1"/>
</dbReference>
<protein>
    <submittedName>
        <fullName evidence="3">DUF1648 domain-containing protein</fullName>
    </submittedName>
</protein>
<feature type="transmembrane region" description="Helical" evidence="1">
    <location>
        <begin position="51"/>
        <end position="70"/>
    </location>
</feature>
<evidence type="ECO:0000313" key="3">
    <source>
        <dbReference type="EMBL" id="NDU97617.1"/>
    </source>
</evidence>
<evidence type="ECO:0000256" key="1">
    <source>
        <dbReference type="SAM" id="Phobius"/>
    </source>
</evidence>
<evidence type="ECO:0000259" key="2">
    <source>
        <dbReference type="Pfam" id="PF07853"/>
    </source>
</evidence>
<dbReference type="Pfam" id="PF07853">
    <property type="entry name" value="DUF1648"/>
    <property type="match status" value="1"/>
</dbReference>